<reference evidence="2 3" key="2">
    <citation type="journal article" date="2019" name="G3 (Bethesda)">
        <title>Hybrid Assembly of the Genome of the Entomopathogenic Nematode Steinernema carpocapsae Identifies the X-Chromosome.</title>
        <authorList>
            <person name="Serra L."/>
            <person name="Macchietto M."/>
            <person name="Macias-Munoz A."/>
            <person name="McGill C.J."/>
            <person name="Rodriguez I.M."/>
            <person name="Rodriguez B."/>
            <person name="Murad R."/>
            <person name="Mortazavi A."/>
        </authorList>
    </citation>
    <scope>NUCLEOTIDE SEQUENCE [LARGE SCALE GENOMIC DNA]</scope>
    <source>
        <strain evidence="2 3">ALL</strain>
    </source>
</reference>
<dbReference type="AlphaFoldDB" id="A0A4U8UKY3"/>
<evidence type="ECO:0000313" key="2">
    <source>
        <dbReference type="EMBL" id="TMS33690.1"/>
    </source>
</evidence>
<accession>A0A4U8UKY3</accession>
<protein>
    <recommendedName>
        <fullName evidence="4">Secreted protein</fullName>
    </recommendedName>
</protein>
<proteinExistence type="predicted"/>
<feature type="chain" id="PRO_5020331239" description="Secreted protein" evidence="1">
    <location>
        <begin position="20"/>
        <end position="74"/>
    </location>
</feature>
<keyword evidence="1" id="KW-0732">Signal</keyword>
<organism evidence="2 3">
    <name type="scientific">Steinernema carpocapsae</name>
    <name type="common">Entomopathogenic nematode</name>
    <dbReference type="NCBI Taxonomy" id="34508"/>
    <lineage>
        <taxon>Eukaryota</taxon>
        <taxon>Metazoa</taxon>
        <taxon>Ecdysozoa</taxon>
        <taxon>Nematoda</taxon>
        <taxon>Chromadorea</taxon>
        <taxon>Rhabditida</taxon>
        <taxon>Tylenchina</taxon>
        <taxon>Panagrolaimomorpha</taxon>
        <taxon>Strongyloidoidea</taxon>
        <taxon>Steinernematidae</taxon>
        <taxon>Steinernema</taxon>
    </lineage>
</organism>
<dbReference type="EMBL" id="AZBU02000001">
    <property type="protein sequence ID" value="TMS33690.1"/>
    <property type="molecule type" value="Genomic_DNA"/>
</dbReference>
<reference evidence="2 3" key="1">
    <citation type="journal article" date="2015" name="Genome Biol.">
        <title>Comparative genomics of Steinernema reveals deeply conserved gene regulatory networks.</title>
        <authorList>
            <person name="Dillman A.R."/>
            <person name="Macchietto M."/>
            <person name="Porter C.F."/>
            <person name="Rogers A."/>
            <person name="Williams B."/>
            <person name="Antoshechkin I."/>
            <person name="Lee M.M."/>
            <person name="Goodwin Z."/>
            <person name="Lu X."/>
            <person name="Lewis E.E."/>
            <person name="Goodrich-Blair H."/>
            <person name="Stock S.P."/>
            <person name="Adams B.J."/>
            <person name="Sternberg P.W."/>
            <person name="Mortazavi A."/>
        </authorList>
    </citation>
    <scope>NUCLEOTIDE SEQUENCE [LARGE SCALE GENOMIC DNA]</scope>
    <source>
        <strain evidence="2 3">ALL</strain>
    </source>
</reference>
<comment type="caution">
    <text evidence="2">The sequence shown here is derived from an EMBL/GenBank/DDBJ whole genome shotgun (WGS) entry which is preliminary data.</text>
</comment>
<sequence length="74" mass="8244">MAVAKIYCGVLWSLNVCAALWSRGCLRKLDFGAIQRRTPPYYPHCLKEAASSLHTPAARRLRRENLIGKSSAKA</sequence>
<feature type="signal peptide" evidence="1">
    <location>
        <begin position="1"/>
        <end position="19"/>
    </location>
</feature>
<evidence type="ECO:0000256" key="1">
    <source>
        <dbReference type="SAM" id="SignalP"/>
    </source>
</evidence>
<gene>
    <name evidence="2" type="ORF">L596_001402</name>
</gene>
<evidence type="ECO:0000313" key="3">
    <source>
        <dbReference type="Proteomes" id="UP000298663"/>
    </source>
</evidence>
<name>A0A4U8UKY3_STECR</name>
<dbReference type="Proteomes" id="UP000298663">
    <property type="component" value="Unassembled WGS sequence"/>
</dbReference>
<keyword evidence="3" id="KW-1185">Reference proteome</keyword>
<evidence type="ECO:0008006" key="4">
    <source>
        <dbReference type="Google" id="ProtNLM"/>
    </source>
</evidence>